<evidence type="ECO:0000313" key="4">
    <source>
        <dbReference type="Proteomes" id="UP001623592"/>
    </source>
</evidence>
<evidence type="ECO:0000256" key="2">
    <source>
        <dbReference type="SAM" id="Phobius"/>
    </source>
</evidence>
<evidence type="ECO:0000313" key="3">
    <source>
        <dbReference type="EMBL" id="MFL0253061.1"/>
    </source>
</evidence>
<name>A0ABW8TLC5_9CLOT</name>
<dbReference type="RefSeq" id="WP_406789724.1">
    <property type="nucleotide sequence ID" value="NZ_JBJIAA010000024.1"/>
</dbReference>
<evidence type="ECO:0000256" key="1">
    <source>
        <dbReference type="SAM" id="MobiDB-lite"/>
    </source>
</evidence>
<dbReference type="EMBL" id="JBJIAA010000024">
    <property type="protein sequence ID" value="MFL0253061.1"/>
    <property type="molecule type" value="Genomic_DNA"/>
</dbReference>
<keyword evidence="4" id="KW-1185">Reference proteome</keyword>
<sequence length="92" mass="10652">MTICVEIVGLLTMLIFCFIGIWSFIILNQLLGQFRYKNYLMEKLIQIISYNSKKSNDSDENINSNDTYDSTEPIKNNNVSKMFAKDEDNLNA</sequence>
<feature type="compositionally biased region" description="Basic and acidic residues" evidence="1">
    <location>
        <begin position="83"/>
        <end position="92"/>
    </location>
</feature>
<comment type="caution">
    <text evidence="3">The sequence shown here is derived from an EMBL/GenBank/DDBJ whole genome shotgun (WGS) entry which is preliminary data.</text>
</comment>
<protein>
    <submittedName>
        <fullName evidence="3">Uncharacterized protein</fullName>
    </submittedName>
</protein>
<gene>
    <name evidence="3" type="ORF">ACJDT4_21880</name>
</gene>
<proteinExistence type="predicted"/>
<keyword evidence="2" id="KW-0812">Transmembrane</keyword>
<organism evidence="3 4">
    <name type="scientific">Clostridium neuense</name>
    <dbReference type="NCBI Taxonomy" id="1728934"/>
    <lineage>
        <taxon>Bacteria</taxon>
        <taxon>Bacillati</taxon>
        <taxon>Bacillota</taxon>
        <taxon>Clostridia</taxon>
        <taxon>Eubacteriales</taxon>
        <taxon>Clostridiaceae</taxon>
        <taxon>Clostridium</taxon>
    </lineage>
</organism>
<dbReference type="Proteomes" id="UP001623592">
    <property type="component" value="Unassembled WGS sequence"/>
</dbReference>
<reference evidence="3 4" key="1">
    <citation type="submission" date="2024-11" db="EMBL/GenBank/DDBJ databases">
        <authorList>
            <person name="Heng Y.C."/>
            <person name="Lim A.C.H."/>
            <person name="Lee J.K.Y."/>
            <person name="Kittelmann S."/>
        </authorList>
    </citation>
    <scope>NUCLEOTIDE SEQUENCE [LARGE SCALE GENOMIC DNA]</scope>
    <source>
        <strain evidence="3 4">WILCCON 0114</strain>
    </source>
</reference>
<feature type="compositionally biased region" description="Polar residues" evidence="1">
    <location>
        <begin position="67"/>
        <end position="80"/>
    </location>
</feature>
<feature type="transmembrane region" description="Helical" evidence="2">
    <location>
        <begin position="6"/>
        <end position="27"/>
    </location>
</feature>
<keyword evidence="2" id="KW-0472">Membrane</keyword>
<accession>A0ABW8TLC5</accession>
<keyword evidence="2" id="KW-1133">Transmembrane helix</keyword>
<feature type="region of interest" description="Disordered" evidence="1">
    <location>
        <begin position="54"/>
        <end position="92"/>
    </location>
</feature>